<gene>
    <name evidence="1" type="ORF">NKR23_g8957</name>
</gene>
<dbReference type="Proteomes" id="UP001174694">
    <property type="component" value="Unassembled WGS sequence"/>
</dbReference>
<proteinExistence type="predicted"/>
<sequence>MLRGAQARSVLSDIIRLKDGTLPLPKVKEQIERRLSYDQWLKLSHWIEYHAEDDLRNYWDTKLHFDYTCDPPGSGKNFVIRIPTAPHQVVLGAMTKEIFEWLKDVRENEEYNHGNETTIDIAHNITARNSTRVCLENGDDWEPDQSFKIKRTGQKKSHPYPAVVIEISYLQRYKNLEHRAETWIRFSNSNVRTVIGLDLNDVYKQNQSATVFVWKSRDGEPELLVKSQFRDESGRAIPDVDLCVSLSDFLQDDDVQENSRFVDPKMLISSKEIVMALEDGVEDQEIVKRSREEIKSRIEAQKSNR</sequence>
<protein>
    <submittedName>
        <fullName evidence="1">Uncharacterized protein</fullName>
    </submittedName>
</protein>
<reference evidence="1" key="1">
    <citation type="submission" date="2022-07" db="EMBL/GenBank/DDBJ databases">
        <title>Fungi with potential for degradation of polypropylene.</title>
        <authorList>
            <person name="Gostincar C."/>
        </authorList>
    </citation>
    <scope>NUCLEOTIDE SEQUENCE</scope>
    <source>
        <strain evidence="1">EXF-13308</strain>
    </source>
</reference>
<dbReference type="AlphaFoldDB" id="A0AA38VF60"/>
<keyword evidence="2" id="KW-1185">Reference proteome</keyword>
<evidence type="ECO:0000313" key="1">
    <source>
        <dbReference type="EMBL" id="KAJ9137656.1"/>
    </source>
</evidence>
<organism evidence="1 2">
    <name type="scientific">Pleurostoma richardsiae</name>
    <dbReference type="NCBI Taxonomy" id="41990"/>
    <lineage>
        <taxon>Eukaryota</taxon>
        <taxon>Fungi</taxon>
        <taxon>Dikarya</taxon>
        <taxon>Ascomycota</taxon>
        <taxon>Pezizomycotina</taxon>
        <taxon>Sordariomycetes</taxon>
        <taxon>Sordariomycetidae</taxon>
        <taxon>Calosphaeriales</taxon>
        <taxon>Pleurostomataceae</taxon>
        <taxon>Pleurostoma</taxon>
    </lineage>
</organism>
<evidence type="ECO:0000313" key="2">
    <source>
        <dbReference type="Proteomes" id="UP001174694"/>
    </source>
</evidence>
<dbReference type="EMBL" id="JANBVO010000033">
    <property type="protein sequence ID" value="KAJ9137656.1"/>
    <property type="molecule type" value="Genomic_DNA"/>
</dbReference>
<name>A0AA38VF60_9PEZI</name>
<accession>A0AA38VF60</accession>
<comment type="caution">
    <text evidence="1">The sequence shown here is derived from an EMBL/GenBank/DDBJ whole genome shotgun (WGS) entry which is preliminary data.</text>
</comment>